<sequence>MTDLGDIHHFLGISVSRSESGMFLCQRQYAADLLNRVGMSDCHSTTTPVDTQSKLSATAGPPVADPTEYRSIAGALQYLTLTRPDISYAVQQACLHMHDPHEPHLTLVKRILRYVQGTISHGLHIYASSSSALTAYSDVDWAGCLDSRRSTSGFCVYLGHNLIS</sequence>
<name>A0A0A8Y746_ARUDO</name>
<organism evidence="1">
    <name type="scientific">Arundo donax</name>
    <name type="common">Giant reed</name>
    <name type="synonym">Donax arundinaceus</name>
    <dbReference type="NCBI Taxonomy" id="35708"/>
    <lineage>
        <taxon>Eukaryota</taxon>
        <taxon>Viridiplantae</taxon>
        <taxon>Streptophyta</taxon>
        <taxon>Embryophyta</taxon>
        <taxon>Tracheophyta</taxon>
        <taxon>Spermatophyta</taxon>
        <taxon>Magnoliopsida</taxon>
        <taxon>Liliopsida</taxon>
        <taxon>Poales</taxon>
        <taxon>Poaceae</taxon>
        <taxon>PACMAD clade</taxon>
        <taxon>Arundinoideae</taxon>
        <taxon>Arundineae</taxon>
        <taxon>Arundo</taxon>
    </lineage>
</organism>
<dbReference type="EMBL" id="GBRH01275981">
    <property type="protein sequence ID" value="JAD21914.1"/>
    <property type="molecule type" value="Transcribed_RNA"/>
</dbReference>
<proteinExistence type="predicted"/>
<protein>
    <recommendedName>
        <fullName evidence="2">Reverse transcriptase Ty1/copia-type domain-containing protein</fullName>
    </recommendedName>
</protein>
<dbReference type="PANTHER" id="PTHR11439">
    <property type="entry name" value="GAG-POL-RELATED RETROTRANSPOSON"/>
    <property type="match status" value="1"/>
</dbReference>
<evidence type="ECO:0000313" key="1">
    <source>
        <dbReference type="EMBL" id="JAD21914.1"/>
    </source>
</evidence>
<accession>A0A0A8Y746</accession>
<reference evidence="1" key="2">
    <citation type="journal article" date="2015" name="Data Brief">
        <title>Shoot transcriptome of the giant reed, Arundo donax.</title>
        <authorList>
            <person name="Barrero R.A."/>
            <person name="Guerrero F.D."/>
            <person name="Moolhuijzen P."/>
            <person name="Goolsby J.A."/>
            <person name="Tidwell J."/>
            <person name="Bellgard S.E."/>
            <person name="Bellgard M.I."/>
        </authorList>
    </citation>
    <scope>NUCLEOTIDE SEQUENCE</scope>
    <source>
        <tissue evidence="1">Shoot tissue taken approximately 20 cm above the soil surface</tissue>
    </source>
</reference>
<dbReference type="AlphaFoldDB" id="A0A0A8Y746"/>
<reference evidence="1" key="1">
    <citation type="submission" date="2014-09" db="EMBL/GenBank/DDBJ databases">
        <authorList>
            <person name="Magalhaes I.L.F."/>
            <person name="Oliveira U."/>
            <person name="Santos F.R."/>
            <person name="Vidigal T.H.D.A."/>
            <person name="Brescovit A.D."/>
            <person name="Santos A.J."/>
        </authorList>
    </citation>
    <scope>NUCLEOTIDE SEQUENCE</scope>
    <source>
        <tissue evidence="1">Shoot tissue taken approximately 20 cm above the soil surface</tissue>
    </source>
</reference>
<dbReference type="PANTHER" id="PTHR11439:SF524">
    <property type="entry name" value="RNA-DIRECTED DNA POLYMERASE, PROTEIN KINASE RLK-PELLE-DLSV FAMILY"/>
    <property type="match status" value="1"/>
</dbReference>
<evidence type="ECO:0008006" key="2">
    <source>
        <dbReference type="Google" id="ProtNLM"/>
    </source>
</evidence>